<keyword evidence="11" id="KW-0418">Kinase</keyword>
<dbReference type="CDD" id="cd06899">
    <property type="entry name" value="lectin_legume_LecRK_Arcelin_ConA"/>
    <property type="match status" value="1"/>
</dbReference>
<feature type="transmembrane region" description="Helical" evidence="19">
    <location>
        <begin position="932"/>
        <end position="953"/>
    </location>
</feature>
<feature type="transmembrane region" description="Helical" evidence="19">
    <location>
        <begin position="206"/>
        <end position="227"/>
    </location>
</feature>
<dbReference type="STRING" id="35608.A0A2U1MID6"/>
<dbReference type="Gene3D" id="1.10.510.10">
    <property type="entry name" value="Transferase(Phosphotransferase) domain 1"/>
    <property type="match status" value="2"/>
</dbReference>
<evidence type="ECO:0000256" key="10">
    <source>
        <dbReference type="ARBA" id="ARBA00022741"/>
    </source>
</evidence>
<evidence type="ECO:0000259" key="20">
    <source>
        <dbReference type="PROSITE" id="PS50011"/>
    </source>
</evidence>
<sequence>MTKPCTREISPAISQKFFRLDRVMTGFGIAFVLCNTTEPAPLLAGTPAPVVLAVEFDMGANEFNESYGNHVGINLNNLESVVSDADYWDQSGLFVRNDMTNGQNVHAWIEFDVGRMEINVTIAAAGVRRPSRPLLSYRNVVIGRYLSSEMYVGFSSAKNTWVESAQRVLAWSFSDTGVARDLDTSGLPVFLAKSEGSSGLSIGGKMGVICGAVVFFVCLLGACYYAWVRYRAKSQVGVAEDWELEFWPHRYSYEDLKAATNGFSDKEVLGAGGFGKVYKGTLSNKTEVAVKCVNHDSNQGIREFMAEISSMGRLQHKNLVQMKGWCRKRTELLLVYDYMPNGSLNTWIFDKPKNVLGWEGRKKVLTDEVLGAGGFGKVYKGTLSNKTEVAVKCVNHDSNQGIREFMAEISSMGRLQHKNLVQMKGWCRKRTELLLVYDYMPNGSLNTWIFDKPKNVLGWEGRKKVLTDVAEGLSYLHHGWDKVVVHRDIKSSNVLLDLDMRGRLGDFGLAKLYTPGEEPKTTRVVGTLGYLAPELAMLASPTAASDVYSFGVVVLEVACGRKPIETWQEREEDMVLVDLVREKYLEGKLLDLADGRIKGEYNAEEMEAVLKLGLSCCHSDPQHRPTMKEVVALLLGEDTTVVPRVMLQESKTEPSPLAATDFLYNSFTTTTNLSLIGDARIEPPVIRLSNDSNQWSVGRAFYSEKIPILTNFTTNLINFPAKNATSFSTQFVFSILPDRVHSLGFGITFVLCNTTEPLDSIGGQYLGPFANNGVGTPAPLLVVKFMGGLGEFNDFYGNHVGINLNNVESVASGYWNESGGFVSVDMTNGQNVHVWIEFDGGRMEINVTIAPAGLRRPSRPLLSYRNVEIGRYMSSEMYVGFIAAKNSWAEAQRVLAWSFSDTGVVRDLSTSGLPVFLARPERSSGLSTGGKVGVICGAVVFFVCLLSSFYYAWVRYKSKSQDDVAEDWELEFWPHRYSYEDLKAATNGFSDKEVLGAGGFGKVYKGTLSNKTEVAVKCVNHDSKQGIREFMAEISSMGRLQHKNLVQMKGWCRKRNELLLVYDYMPNGSLDTWIFDKPKNVLGWEGRKKVLTDVAEGLSYLHHGWDKVVVHRDIKSSNVLLDLDMRGRLGDFGLAKLYTHGEEPGITRVVGTFGYLAPELAMLASPTAASDVYSFGVVVLEVACGRNPIETWQGREEDMVLVDLVREKYIKGKILDLADGRIKGEYNVEEMEAVLTLGLSCCHSDPQHRPTMKEVVALLLGEDTTVVPRVML</sequence>
<dbReference type="OrthoDB" id="547665at2759"/>
<evidence type="ECO:0000256" key="16">
    <source>
        <dbReference type="ARBA" id="ARBA00047899"/>
    </source>
</evidence>
<keyword evidence="9 21" id="KW-0430">Lectin</keyword>
<dbReference type="InterPro" id="IPR000719">
    <property type="entry name" value="Prot_kinase_dom"/>
</dbReference>
<dbReference type="Pfam" id="PF00139">
    <property type="entry name" value="Lectin_legB"/>
    <property type="match status" value="2"/>
</dbReference>
<comment type="similarity">
    <text evidence="3">In the C-terminal section; belongs to the protein kinase superfamily. Ser/Thr protein kinase family.</text>
</comment>
<evidence type="ECO:0000313" key="21">
    <source>
        <dbReference type="EMBL" id="PWA61040.1"/>
    </source>
</evidence>
<evidence type="ECO:0000256" key="2">
    <source>
        <dbReference type="ARBA" id="ARBA00008536"/>
    </source>
</evidence>
<evidence type="ECO:0000256" key="3">
    <source>
        <dbReference type="ARBA" id="ARBA00010217"/>
    </source>
</evidence>
<evidence type="ECO:0000256" key="19">
    <source>
        <dbReference type="SAM" id="Phobius"/>
    </source>
</evidence>
<name>A0A2U1MID6_ARTAN</name>
<evidence type="ECO:0000256" key="7">
    <source>
        <dbReference type="ARBA" id="ARBA00022692"/>
    </source>
</evidence>
<evidence type="ECO:0000256" key="6">
    <source>
        <dbReference type="ARBA" id="ARBA00022679"/>
    </source>
</evidence>
<dbReference type="SUPFAM" id="SSF49899">
    <property type="entry name" value="Concanavalin A-like lectins/glucanases"/>
    <property type="match status" value="2"/>
</dbReference>
<feature type="binding site" evidence="18">
    <location>
        <position position="1017"/>
    </location>
    <ligand>
        <name>ATP</name>
        <dbReference type="ChEBI" id="CHEBI:30616"/>
    </ligand>
</feature>
<dbReference type="InterPro" id="IPR001220">
    <property type="entry name" value="Legume_lectin_dom"/>
</dbReference>
<evidence type="ECO:0000256" key="13">
    <source>
        <dbReference type="ARBA" id="ARBA00022989"/>
    </source>
</evidence>
<evidence type="ECO:0000256" key="17">
    <source>
        <dbReference type="ARBA" id="ARBA00048679"/>
    </source>
</evidence>
<evidence type="ECO:0000256" key="18">
    <source>
        <dbReference type="PROSITE-ProRule" id="PRU10141"/>
    </source>
</evidence>
<comment type="catalytic activity">
    <reaction evidence="17">
        <text>L-seryl-[protein] + ATP = O-phospho-L-seryl-[protein] + ADP + H(+)</text>
        <dbReference type="Rhea" id="RHEA:17989"/>
        <dbReference type="Rhea" id="RHEA-COMP:9863"/>
        <dbReference type="Rhea" id="RHEA-COMP:11604"/>
        <dbReference type="ChEBI" id="CHEBI:15378"/>
        <dbReference type="ChEBI" id="CHEBI:29999"/>
        <dbReference type="ChEBI" id="CHEBI:30616"/>
        <dbReference type="ChEBI" id="CHEBI:83421"/>
        <dbReference type="ChEBI" id="CHEBI:456216"/>
        <dbReference type="EC" id="2.7.11.1"/>
    </reaction>
</comment>
<dbReference type="PROSITE" id="PS00108">
    <property type="entry name" value="PROTEIN_KINASE_ST"/>
    <property type="match status" value="2"/>
</dbReference>
<dbReference type="SMART" id="SM00220">
    <property type="entry name" value="S_TKc"/>
    <property type="match status" value="2"/>
</dbReference>
<keyword evidence="7 19" id="KW-0812">Transmembrane</keyword>
<dbReference type="EMBL" id="PKPP01005198">
    <property type="protein sequence ID" value="PWA61040.1"/>
    <property type="molecule type" value="Genomic_DNA"/>
</dbReference>
<keyword evidence="8" id="KW-0732">Signal</keyword>
<comment type="catalytic activity">
    <reaction evidence="16">
        <text>L-threonyl-[protein] + ATP = O-phospho-L-threonyl-[protein] + ADP + H(+)</text>
        <dbReference type="Rhea" id="RHEA:46608"/>
        <dbReference type="Rhea" id="RHEA-COMP:11060"/>
        <dbReference type="Rhea" id="RHEA-COMP:11605"/>
        <dbReference type="ChEBI" id="CHEBI:15378"/>
        <dbReference type="ChEBI" id="CHEBI:30013"/>
        <dbReference type="ChEBI" id="CHEBI:30616"/>
        <dbReference type="ChEBI" id="CHEBI:61977"/>
        <dbReference type="ChEBI" id="CHEBI:456216"/>
        <dbReference type="EC" id="2.7.11.1"/>
    </reaction>
</comment>
<dbReference type="GO" id="GO:0030246">
    <property type="term" value="F:carbohydrate binding"/>
    <property type="evidence" value="ECO:0007669"/>
    <property type="project" value="UniProtKB-KW"/>
</dbReference>
<dbReference type="EC" id="2.7.11.1" evidence="4"/>
<keyword evidence="10 18" id="KW-0547">Nucleotide-binding</keyword>
<dbReference type="InterPro" id="IPR013320">
    <property type="entry name" value="ConA-like_dom_sf"/>
</dbReference>
<dbReference type="FunFam" id="1.10.510.10:FF:000108">
    <property type="entry name" value="L-type lectin-domain containing receptor kinase S.4"/>
    <property type="match status" value="2"/>
</dbReference>
<organism evidence="21 22">
    <name type="scientific">Artemisia annua</name>
    <name type="common">Sweet wormwood</name>
    <dbReference type="NCBI Taxonomy" id="35608"/>
    <lineage>
        <taxon>Eukaryota</taxon>
        <taxon>Viridiplantae</taxon>
        <taxon>Streptophyta</taxon>
        <taxon>Embryophyta</taxon>
        <taxon>Tracheophyta</taxon>
        <taxon>Spermatophyta</taxon>
        <taxon>Magnoliopsida</taxon>
        <taxon>eudicotyledons</taxon>
        <taxon>Gunneridae</taxon>
        <taxon>Pentapetalae</taxon>
        <taxon>asterids</taxon>
        <taxon>campanulids</taxon>
        <taxon>Asterales</taxon>
        <taxon>Asteraceae</taxon>
        <taxon>Asteroideae</taxon>
        <taxon>Anthemideae</taxon>
        <taxon>Artemisiinae</taxon>
        <taxon>Artemisia</taxon>
    </lineage>
</organism>
<comment type="caution">
    <text evidence="21">The sequence shown here is derived from an EMBL/GenBank/DDBJ whole genome shotgun (WGS) entry which is preliminary data.</text>
</comment>
<evidence type="ECO:0000256" key="15">
    <source>
        <dbReference type="ARBA" id="ARBA00023170"/>
    </source>
</evidence>
<accession>A0A2U1MID6</accession>
<keyword evidence="12 18" id="KW-0067">ATP-binding</keyword>
<dbReference type="InterPro" id="IPR050528">
    <property type="entry name" value="L-type_Lectin-RKs"/>
</dbReference>
<keyword evidence="15" id="KW-0675">Receptor</keyword>
<dbReference type="GO" id="GO:0051707">
    <property type="term" value="P:response to other organism"/>
    <property type="evidence" value="ECO:0007669"/>
    <property type="project" value="UniProtKB-ARBA"/>
</dbReference>
<evidence type="ECO:0000256" key="1">
    <source>
        <dbReference type="ARBA" id="ARBA00004479"/>
    </source>
</evidence>
<evidence type="ECO:0000313" key="22">
    <source>
        <dbReference type="Proteomes" id="UP000245207"/>
    </source>
</evidence>
<dbReference type="PANTHER" id="PTHR27007">
    <property type="match status" value="1"/>
</dbReference>
<evidence type="ECO:0000256" key="9">
    <source>
        <dbReference type="ARBA" id="ARBA00022734"/>
    </source>
</evidence>
<evidence type="ECO:0000256" key="5">
    <source>
        <dbReference type="ARBA" id="ARBA00022527"/>
    </source>
</evidence>
<dbReference type="PROSITE" id="PS50011">
    <property type="entry name" value="PROTEIN_KINASE_DOM"/>
    <property type="match status" value="2"/>
</dbReference>
<dbReference type="SUPFAM" id="SSF56112">
    <property type="entry name" value="Protein kinase-like (PK-like)"/>
    <property type="match status" value="3"/>
</dbReference>
<comment type="subcellular location">
    <subcellularLocation>
        <location evidence="1">Membrane</location>
        <topology evidence="1">Single-pass type I membrane protein</topology>
    </subcellularLocation>
</comment>
<dbReference type="Gene3D" id="2.60.120.200">
    <property type="match status" value="2"/>
</dbReference>
<reference evidence="21 22" key="1">
    <citation type="journal article" date="2018" name="Mol. Plant">
        <title>The genome of Artemisia annua provides insight into the evolution of Asteraceae family and artemisinin biosynthesis.</title>
        <authorList>
            <person name="Shen Q."/>
            <person name="Zhang L."/>
            <person name="Liao Z."/>
            <person name="Wang S."/>
            <person name="Yan T."/>
            <person name="Shi P."/>
            <person name="Liu M."/>
            <person name="Fu X."/>
            <person name="Pan Q."/>
            <person name="Wang Y."/>
            <person name="Lv Z."/>
            <person name="Lu X."/>
            <person name="Zhang F."/>
            <person name="Jiang W."/>
            <person name="Ma Y."/>
            <person name="Chen M."/>
            <person name="Hao X."/>
            <person name="Li L."/>
            <person name="Tang Y."/>
            <person name="Lv G."/>
            <person name="Zhou Y."/>
            <person name="Sun X."/>
            <person name="Brodelius P.E."/>
            <person name="Rose J.K.C."/>
            <person name="Tang K."/>
        </authorList>
    </citation>
    <scope>NUCLEOTIDE SEQUENCE [LARGE SCALE GENOMIC DNA]</scope>
    <source>
        <strain evidence="22">cv. Huhao1</strain>
        <tissue evidence="21">Leaf</tissue>
    </source>
</reference>
<dbReference type="Gene3D" id="3.30.200.20">
    <property type="entry name" value="Phosphorylase Kinase, domain 1"/>
    <property type="match status" value="3"/>
</dbReference>
<protein>
    <recommendedName>
        <fullName evidence="4">non-specific serine/threonine protein kinase</fullName>
        <ecNumber evidence="4">2.7.11.1</ecNumber>
    </recommendedName>
</protein>
<comment type="similarity">
    <text evidence="2">In the N-terminal section; belongs to the leguminous lectin family.</text>
</comment>
<gene>
    <name evidence="21" type="ORF">CTI12_AA376280</name>
</gene>
<dbReference type="Proteomes" id="UP000245207">
    <property type="component" value="Unassembled WGS sequence"/>
</dbReference>
<keyword evidence="5" id="KW-0723">Serine/threonine-protein kinase</keyword>
<dbReference type="GO" id="GO:0016020">
    <property type="term" value="C:membrane"/>
    <property type="evidence" value="ECO:0007669"/>
    <property type="project" value="UniProtKB-SubCell"/>
</dbReference>
<evidence type="ECO:0000256" key="4">
    <source>
        <dbReference type="ARBA" id="ARBA00012513"/>
    </source>
</evidence>
<dbReference type="CDD" id="cd14066">
    <property type="entry name" value="STKc_IRAK"/>
    <property type="match status" value="2"/>
</dbReference>
<dbReference type="Pfam" id="PF00069">
    <property type="entry name" value="Pkinase"/>
    <property type="match status" value="2"/>
</dbReference>
<evidence type="ECO:0000256" key="11">
    <source>
        <dbReference type="ARBA" id="ARBA00022777"/>
    </source>
</evidence>
<evidence type="ECO:0000256" key="12">
    <source>
        <dbReference type="ARBA" id="ARBA00022840"/>
    </source>
</evidence>
<feature type="binding site" evidence="18">
    <location>
        <position position="392"/>
    </location>
    <ligand>
        <name>ATP</name>
        <dbReference type="ChEBI" id="CHEBI:30616"/>
    </ligand>
</feature>
<dbReference type="InterPro" id="IPR008271">
    <property type="entry name" value="Ser/Thr_kinase_AS"/>
</dbReference>
<keyword evidence="13 19" id="KW-1133">Transmembrane helix</keyword>
<keyword evidence="14 19" id="KW-0472">Membrane</keyword>
<dbReference type="InterPro" id="IPR001245">
    <property type="entry name" value="Ser-Thr/Tyr_kinase_cat_dom"/>
</dbReference>
<dbReference type="GO" id="GO:0004674">
    <property type="term" value="F:protein serine/threonine kinase activity"/>
    <property type="evidence" value="ECO:0007669"/>
    <property type="project" value="UniProtKB-KW"/>
</dbReference>
<keyword evidence="22" id="KW-1185">Reference proteome</keyword>
<dbReference type="PROSITE" id="PS00107">
    <property type="entry name" value="PROTEIN_KINASE_ATP"/>
    <property type="match status" value="2"/>
</dbReference>
<keyword evidence="6" id="KW-0808">Transferase</keyword>
<dbReference type="AlphaFoldDB" id="A0A2U1MID6"/>
<dbReference type="GO" id="GO:0005524">
    <property type="term" value="F:ATP binding"/>
    <property type="evidence" value="ECO:0007669"/>
    <property type="project" value="UniProtKB-UniRule"/>
</dbReference>
<feature type="domain" description="Protein kinase" evidence="20">
    <location>
        <begin position="364"/>
        <end position="641"/>
    </location>
</feature>
<dbReference type="FunFam" id="3.30.200.20:FF:000423">
    <property type="entry name" value="L-type lectin-domain containing receptor kinase S.1"/>
    <property type="match status" value="2"/>
</dbReference>
<dbReference type="InterPro" id="IPR011009">
    <property type="entry name" value="Kinase-like_dom_sf"/>
</dbReference>
<dbReference type="InterPro" id="IPR017441">
    <property type="entry name" value="Protein_kinase_ATP_BS"/>
</dbReference>
<evidence type="ECO:0000256" key="14">
    <source>
        <dbReference type="ARBA" id="ARBA00023136"/>
    </source>
</evidence>
<evidence type="ECO:0000256" key="8">
    <source>
        <dbReference type="ARBA" id="ARBA00022729"/>
    </source>
</evidence>
<proteinExistence type="inferred from homology"/>
<feature type="domain" description="Protein kinase" evidence="20">
    <location>
        <begin position="989"/>
        <end position="1266"/>
    </location>
</feature>
<dbReference type="GO" id="GO:0006952">
    <property type="term" value="P:defense response"/>
    <property type="evidence" value="ECO:0007669"/>
    <property type="project" value="UniProtKB-ARBA"/>
</dbReference>
<dbReference type="Pfam" id="PF07714">
    <property type="entry name" value="PK_Tyr_Ser-Thr"/>
    <property type="match status" value="1"/>
</dbReference>